<proteinExistence type="predicted"/>
<reference evidence="5" key="1">
    <citation type="submission" date="2020-02" db="EMBL/GenBank/DDBJ databases">
        <authorList>
            <person name="Meier V. D."/>
        </authorList>
    </citation>
    <scope>NUCLEOTIDE SEQUENCE</scope>
    <source>
        <strain evidence="5">AVDCRST_MAG01</strain>
    </source>
</reference>
<dbReference type="SUPFAM" id="SSF52343">
    <property type="entry name" value="Ferredoxin reductase-like, C-terminal NADP-linked domain"/>
    <property type="match status" value="1"/>
</dbReference>
<dbReference type="GO" id="GO:0051537">
    <property type="term" value="F:2 iron, 2 sulfur cluster binding"/>
    <property type="evidence" value="ECO:0007669"/>
    <property type="project" value="UniProtKB-KW"/>
</dbReference>
<gene>
    <name evidence="5" type="ORF">AVDCRST_MAG01-01-750</name>
</gene>
<comment type="cofactor">
    <cofactor evidence="1">
        <name>FAD</name>
        <dbReference type="ChEBI" id="CHEBI:57692"/>
    </cofactor>
</comment>
<dbReference type="PANTHER" id="PTHR47354:SF5">
    <property type="entry name" value="PROTEIN RFBI"/>
    <property type="match status" value="1"/>
</dbReference>
<dbReference type="InterPro" id="IPR050415">
    <property type="entry name" value="MRET"/>
</dbReference>
<dbReference type="CDD" id="cd06217">
    <property type="entry name" value="FNR_iron_sulfur_binding_3"/>
    <property type="match status" value="1"/>
</dbReference>
<evidence type="ECO:0000256" key="3">
    <source>
        <dbReference type="ARBA" id="ARBA00023014"/>
    </source>
</evidence>
<dbReference type="GO" id="GO:0016491">
    <property type="term" value="F:oxidoreductase activity"/>
    <property type="evidence" value="ECO:0007669"/>
    <property type="project" value="InterPro"/>
</dbReference>
<keyword evidence="2" id="KW-0001">2Fe-2S</keyword>
<dbReference type="EMBL" id="CADCUW010000119">
    <property type="protein sequence ID" value="CAA9396165.1"/>
    <property type="molecule type" value="Genomic_DNA"/>
</dbReference>
<dbReference type="PANTHER" id="PTHR47354">
    <property type="entry name" value="NADH OXIDOREDUCTASE HCR"/>
    <property type="match status" value="1"/>
</dbReference>
<keyword evidence="3" id="KW-0411">Iron-sulfur</keyword>
<dbReference type="InterPro" id="IPR017927">
    <property type="entry name" value="FAD-bd_FR_type"/>
</dbReference>
<name>A0A6J4NSN3_9ACTN</name>
<dbReference type="InterPro" id="IPR008333">
    <property type="entry name" value="Cbr1-like_FAD-bd_dom"/>
</dbReference>
<dbReference type="Pfam" id="PF00970">
    <property type="entry name" value="FAD_binding_6"/>
    <property type="match status" value="1"/>
</dbReference>
<feature type="domain" description="FAD-binding FR-type" evidence="4">
    <location>
        <begin position="9"/>
        <end position="110"/>
    </location>
</feature>
<dbReference type="Gene3D" id="2.40.30.10">
    <property type="entry name" value="Translation factors"/>
    <property type="match status" value="1"/>
</dbReference>
<accession>A0A6J4NSN3</accession>
<dbReference type="InterPro" id="IPR001433">
    <property type="entry name" value="OxRdtase_FAD/NAD-bd"/>
</dbReference>
<dbReference type="PROSITE" id="PS51384">
    <property type="entry name" value="FAD_FR"/>
    <property type="match status" value="1"/>
</dbReference>
<dbReference type="InterPro" id="IPR039261">
    <property type="entry name" value="FNR_nucleotide-bd"/>
</dbReference>
<keyword evidence="2" id="KW-0479">Metal-binding</keyword>
<evidence type="ECO:0000256" key="2">
    <source>
        <dbReference type="ARBA" id="ARBA00022714"/>
    </source>
</evidence>
<protein>
    <submittedName>
        <fullName evidence="5">Flavodoxin reductases (Ferredoxin-NADPH reductases) family 1</fullName>
    </submittedName>
</protein>
<sequence>MVAAQPRKLLWRLAEVVDVVRETPRTKSLVLEVPGWEGHRAGQHVDVRLTAPDGYQAQRSYSIASAPEDDRLVLTVDRMDDGEVSPYLTDELMVGDMLELRGPIGGYFVWEAAEGGPLLLVGGGSGVVPLMAMIRHRAAVGSDVPTCLLLSSRSYEEIIYREELEELPARDGSLEVFHTLTRARPEGWGGHNRRIDAEMLEEVGWLPEKNPLAFVCGPTPLVEAAGSALVDLGHDPARVKTERFGATGG</sequence>
<dbReference type="Gene3D" id="3.40.50.80">
    <property type="entry name" value="Nucleotide-binding domain of ferredoxin-NADP reductase (FNR) module"/>
    <property type="match status" value="1"/>
</dbReference>
<dbReference type="SUPFAM" id="SSF63380">
    <property type="entry name" value="Riboflavin synthase domain-like"/>
    <property type="match status" value="1"/>
</dbReference>
<dbReference type="PRINTS" id="PR00406">
    <property type="entry name" value="CYTB5RDTASE"/>
</dbReference>
<evidence type="ECO:0000256" key="1">
    <source>
        <dbReference type="ARBA" id="ARBA00001974"/>
    </source>
</evidence>
<dbReference type="PRINTS" id="PR00371">
    <property type="entry name" value="FPNCR"/>
</dbReference>
<keyword evidence="2" id="KW-0408">Iron</keyword>
<dbReference type="Pfam" id="PF00175">
    <property type="entry name" value="NAD_binding_1"/>
    <property type="match status" value="1"/>
</dbReference>
<dbReference type="InterPro" id="IPR017938">
    <property type="entry name" value="Riboflavin_synthase-like_b-brl"/>
</dbReference>
<evidence type="ECO:0000259" key="4">
    <source>
        <dbReference type="PROSITE" id="PS51384"/>
    </source>
</evidence>
<evidence type="ECO:0000313" key="5">
    <source>
        <dbReference type="EMBL" id="CAA9396165.1"/>
    </source>
</evidence>
<dbReference type="InterPro" id="IPR001709">
    <property type="entry name" value="Flavoprot_Pyr_Nucl_cyt_Rdtase"/>
</dbReference>
<dbReference type="AlphaFoldDB" id="A0A6J4NSN3"/>
<organism evidence="5">
    <name type="scientific">uncultured Rubrobacteraceae bacterium</name>
    <dbReference type="NCBI Taxonomy" id="349277"/>
    <lineage>
        <taxon>Bacteria</taxon>
        <taxon>Bacillati</taxon>
        <taxon>Actinomycetota</taxon>
        <taxon>Rubrobacteria</taxon>
        <taxon>Rubrobacterales</taxon>
        <taxon>Rubrobacteraceae</taxon>
        <taxon>environmental samples</taxon>
    </lineage>
</organism>